<proteinExistence type="inferred from homology"/>
<sequence>MTWMMTVPVNFATAIFHDIGISNGIDFSPDGQTMYYIGTMVLGIYQYDYNESTGLPSNKRLFALSPFEARWDRRMSGRFDGICVDARGNV</sequence>
<dbReference type="OrthoDB" id="423498at2759"/>
<protein>
    <recommendedName>
        <fullName evidence="4">SMP-30/Gluconolactonase/LRE-like region domain-containing protein</fullName>
    </recommendedName>
</protein>
<reference evidence="5 6" key="1">
    <citation type="submission" date="2018-11" db="EMBL/GenBank/DDBJ databases">
        <title>Genome sequence of Saitozyma podzolica DSM 27192.</title>
        <authorList>
            <person name="Aliyu H."/>
            <person name="Gorte O."/>
            <person name="Ochsenreither K."/>
        </authorList>
    </citation>
    <scope>NUCLEOTIDE SEQUENCE [LARGE SCALE GENOMIC DNA]</scope>
    <source>
        <strain evidence="5 6">DSM 27192</strain>
    </source>
</reference>
<dbReference type="PANTHER" id="PTHR10907:SF47">
    <property type="entry name" value="REGUCALCIN"/>
    <property type="match status" value="1"/>
</dbReference>
<keyword evidence="6" id="KW-1185">Reference proteome</keyword>
<evidence type="ECO:0000259" key="4">
    <source>
        <dbReference type="Pfam" id="PF08450"/>
    </source>
</evidence>
<feature type="domain" description="SMP-30/Gluconolactonase/LRE-like region" evidence="4">
    <location>
        <begin position="13"/>
        <end position="90"/>
    </location>
</feature>
<dbReference type="Pfam" id="PF08450">
    <property type="entry name" value="SGL"/>
    <property type="match status" value="1"/>
</dbReference>
<feature type="active site" description="Proton donor/acceptor" evidence="2">
    <location>
        <position position="80"/>
    </location>
</feature>
<feature type="binding site" evidence="3">
    <location>
        <position position="23"/>
    </location>
    <ligand>
        <name>a divalent metal cation</name>
        <dbReference type="ChEBI" id="CHEBI:60240"/>
    </ligand>
</feature>
<evidence type="ECO:0000256" key="2">
    <source>
        <dbReference type="PIRSR" id="PIRSR605511-1"/>
    </source>
</evidence>
<dbReference type="InterPro" id="IPR005511">
    <property type="entry name" value="SMP-30"/>
</dbReference>
<feature type="binding site" evidence="3">
    <location>
        <position position="80"/>
    </location>
    <ligand>
        <name>a divalent metal cation</name>
        <dbReference type="ChEBI" id="CHEBI:60240"/>
    </ligand>
</feature>
<comment type="similarity">
    <text evidence="1">Belongs to the SMP-30/CGR1 family.</text>
</comment>
<organism evidence="5 6">
    <name type="scientific">Saitozyma podzolica</name>
    <dbReference type="NCBI Taxonomy" id="1890683"/>
    <lineage>
        <taxon>Eukaryota</taxon>
        <taxon>Fungi</taxon>
        <taxon>Dikarya</taxon>
        <taxon>Basidiomycota</taxon>
        <taxon>Agaricomycotina</taxon>
        <taxon>Tremellomycetes</taxon>
        <taxon>Tremellales</taxon>
        <taxon>Trimorphomycetaceae</taxon>
        <taxon>Saitozyma</taxon>
    </lineage>
</organism>
<dbReference type="InterPro" id="IPR013658">
    <property type="entry name" value="SGL"/>
</dbReference>
<dbReference type="PRINTS" id="PR01790">
    <property type="entry name" value="SMP30FAMILY"/>
</dbReference>
<evidence type="ECO:0000313" key="6">
    <source>
        <dbReference type="Proteomes" id="UP000279259"/>
    </source>
</evidence>
<comment type="cofactor">
    <cofactor evidence="3">
        <name>Zn(2+)</name>
        <dbReference type="ChEBI" id="CHEBI:29105"/>
    </cofactor>
    <text evidence="3">Binds 1 divalent metal cation per subunit.</text>
</comment>
<evidence type="ECO:0000256" key="1">
    <source>
        <dbReference type="ARBA" id="ARBA00008853"/>
    </source>
</evidence>
<keyword evidence="3" id="KW-0862">Zinc</keyword>
<dbReference type="InterPro" id="IPR011042">
    <property type="entry name" value="6-blade_b-propeller_TolB-like"/>
</dbReference>
<dbReference type="Gene3D" id="2.120.10.30">
    <property type="entry name" value="TolB, C-terminal domain"/>
    <property type="match status" value="1"/>
</dbReference>
<name>A0A427YKF9_9TREE</name>
<dbReference type="STRING" id="1890683.A0A427YKF9"/>
<comment type="caution">
    <text evidence="5">The sequence shown here is derived from an EMBL/GenBank/DDBJ whole genome shotgun (WGS) entry which is preliminary data.</text>
</comment>
<dbReference type="GO" id="GO:0005509">
    <property type="term" value="F:calcium ion binding"/>
    <property type="evidence" value="ECO:0007669"/>
    <property type="project" value="TreeGrafter"/>
</dbReference>
<dbReference type="PANTHER" id="PTHR10907">
    <property type="entry name" value="REGUCALCIN"/>
    <property type="match status" value="1"/>
</dbReference>
<evidence type="ECO:0000256" key="3">
    <source>
        <dbReference type="PIRSR" id="PIRSR605511-2"/>
    </source>
</evidence>
<dbReference type="EMBL" id="RSCD01000008">
    <property type="protein sequence ID" value="RSH91575.1"/>
    <property type="molecule type" value="Genomic_DNA"/>
</dbReference>
<evidence type="ECO:0000313" key="5">
    <source>
        <dbReference type="EMBL" id="RSH91575.1"/>
    </source>
</evidence>
<keyword evidence="3" id="KW-0479">Metal-binding</keyword>
<gene>
    <name evidence="5" type="ORF">EHS25_009874</name>
</gene>
<dbReference type="GO" id="GO:0019853">
    <property type="term" value="P:L-ascorbic acid biosynthetic process"/>
    <property type="evidence" value="ECO:0007669"/>
    <property type="project" value="TreeGrafter"/>
</dbReference>
<accession>A0A427YKF9</accession>
<dbReference type="AlphaFoldDB" id="A0A427YKF9"/>
<dbReference type="Proteomes" id="UP000279259">
    <property type="component" value="Unassembled WGS sequence"/>
</dbReference>
<dbReference type="SUPFAM" id="SSF63829">
    <property type="entry name" value="Calcium-dependent phosphotriesterase"/>
    <property type="match status" value="1"/>
</dbReference>
<dbReference type="GO" id="GO:0004341">
    <property type="term" value="F:gluconolactonase activity"/>
    <property type="evidence" value="ECO:0007669"/>
    <property type="project" value="TreeGrafter"/>
</dbReference>